<dbReference type="InterPro" id="IPR021893">
    <property type="entry name" value="ZMYM2-like_C"/>
</dbReference>
<dbReference type="GO" id="GO:0006310">
    <property type="term" value="P:DNA recombination"/>
    <property type="evidence" value="ECO:0007669"/>
    <property type="project" value="UniProtKB-KW"/>
</dbReference>
<keyword evidence="2" id="KW-0597">Phosphoprotein</keyword>
<dbReference type="InParanoid" id="A0A1X7SX21"/>
<keyword evidence="4" id="KW-0233">DNA recombination</keyword>
<evidence type="ECO:0000259" key="5">
    <source>
        <dbReference type="Pfam" id="PF12012"/>
    </source>
</evidence>
<dbReference type="SUPFAM" id="SSF56349">
    <property type="entry name" value="DNA breaking-rejoining enzymes"/>
    <property type="match status" value="1"/>
</dbReference>
<dbReference type="OrthoDB" id="10040310at2759"/>
<sequence length="230" mass="26173">MIAGLQCVMRQHKGRSLSFNIFSDSCFELFHNICDHKFRTLHQQGIGTKSKHADALTDEDEAKLWECNYLCLRGGNEHRLLRFSQFTRETATADGKERACYIYTEQGSKNHGGGMGQLHLDNKVVRHFEVPEAGSRDYVHILDQYFEKVPREAIEKDNFYVRPLSSIVEGKPWFTSVPIGKNKLSSMVKDMCAAGSIEGNKTNHSLRSFGVTTMFKKSVPEKLIQERSGH</sequence>
<keyword evidence="1" id="KW-1017">Isopeptide bond</keyword>
<dbReference type="Pfam" id="PF12012">
    <property type="entry name" value="DUF3504"/>
    <property type="match status" value="1"/>
</dbReference>
<dbReference type="EnsemblMetazoa" id="Aqu2.1.06626_001">
    <property type="protein sequence ID" value="Aqu2.1.06626_001"/>
    <property type="gene ID" value="Aqu2.1.06626"/>
</dbReference>
<dbReference type="GO" id="GO:0015074">
    <property type="term" value="P:DNA integration"/>
    <property type="evidence" value="ECO:0007669"/>
    <property type="project" value="InterPro"/>
</dbReference>
<dbReference type="PANTHER" id="PTHR21446:SF12">
    <property type="entry name" value="POTASSIUM CHANNEL TETRAMERIZATION DOMAIN CONTAINING 1"/>
    <property type="match status" value="1"/>
</dbReference>
<evidence type="ECO:0000313" key="6">
    <source>
        <dbReference type="EnsemblMetazoa" id="Aqu2.1.06626_001"/>
    </source>
</evidence>
<evidence type="ECO:0000256" key="4">
    <source>
        <dbReference type="ARBA" id="ARBA00023172"/>
    </source>
</evidence>
<keyword evidence="3" id="KW-0832">Ubl conjugation</keyword>
<evidence type="ECO:0000256" key="2">
    <source>
        <dbReference type="ARBA" id="ARBA00022553"/>
    </source>
</evidence>
<protein>
    <recommendedName>
        <fullName evidence="5">ZMYM2-like/QRICH1 C-terminal domain-containing protein</fullName>
    </recommendedName>
</protein>
<dbReference type="Gene3D" id="1.10.443.10">
    <property type="entry name" value="Intergrase catalytic core"/>
    <property type="match status" value="1"/>
</dbReference>
<name>A0A1X7SX21_AMPQE</name>
<organism evidence="6">
    <name type="scientific">Amphimedon queenslandica</name>
    <name type="common">Sponge</name>
    <dbReference type="NCBI Taxonomy" id="400682"/>
    <lineage>
        <taxon>Eukaryota</taxon>
        <taxon>Metazoa</taxon>
        <taxon>Porifera</taxon>
        <taxon>Demospongiae</taxon>
        <taxon>Heteroscleromorpha</taxon>
        <taxon>Haplosclerida</taxon>
        <taxon>Niphatidae</taxon>
        <taxon>Amphimedon</taxon>
    </lineage>
</organism>
<accession>A0A1X7SX21</accession>
<evidence type="ECO:0000256" key="1">
    <source>
        <dbReference type="ARBA" id="ARBA00022499"/>
    </source>
</evidence>
<dbReference type="AlphaFoldDB" id="A0A1X7SX21"/>
<dbReference type="InterPro" id="IPR013762">
    <property type="entry name" value="Integrase-like_cat_sf"/>
</dbReference>
<evidence type="ECO:0000256" key="3">
    <source>
        <dbReference type="ARBA" id="ARBA00022843"/>
    </source>
</evidence>
<dbReference type="GO" id="GO:0003677">
    <property type="term" value="F:DNA binding"/>
    <property type="evidence" value="ECO:0007669"/>
    <property type="project" value="InterPro"/>
</dbReference>
<feature type="domain" description="ZMYM2-like/QRICH1 C-terminal" evidence="5">
    <location>
        <begin position="66"/>
        <end position="192"/>
    </location>
</feature>
<dbReference type="PANTHER" id="PTHR21446">
    <property type="entry name" value="DUF3504 DOMAIN-CONTAINING PROTEIN"/>
    <property type="match status" value="1"/>
</dbReference>
<dbReference type="InterPro" id="IPR011010">
    <property type="entry name" value="DNA_brk_join_enz"/>
</dbReference>
<dbReference type="InterPro" id="IPR052787">
    <property type="entry name" value="MAVS"/>
</dbReference>
<reference evidence="6" key="1">
    <citation type="submission" date="2017-05" db="UniProtKB">
        <authorList>
            <consortium name="EnsemblMetazoa"/>
        </authorList>
    </citation>
    <scope>IDENTIFICATION</scope>
</reference>
<proteinExistence type="predicted"/>